<organism evidence="6 7">
    <name type="scientific">Kiloniella litopenaei</name>
    <dbReference type="NCBI Taxonomy" id="1549748"/>
    <lineage>
        <taxon>Bacteria</taxon>
        <taxon>Pseudomonadati</taxon>
        <taxon>Pseudomonadota</taxon>
        <taxon>Alphaproteobacteria</taxon>
        <taxon>Rhodospirillales</taxon>
        <taxon>Kiloniellaceae</taxon>
        <taxon>Kiloniella</taxon>
    </lineage>
</organism>
<evidence type="ECO:0000256" key="3">
    <source>
        <dbReference type="ARBA" id="ARBA00023163"/>
    </source>
</evidence>
<accession>A0A0M2R4M8</accession>
<keyword evidence="3" id="KW-0804">Transcription</keyword>
<dbReference type="InterPro" id="IPR036388">
    <property type="entry name" value="WH-like_DNA-bd_sf"/>
</dbReference>
<dbReference type="STRING" id="1549748.WH95_11305"/>
<keyword evidence="4" id="KW-0175">Coiled coil</keyword>
<dbReference type="Gene3D" id="1.10.10.10">
    <property type="entry name" value="Winged helix-like DNA-binding domain superfamily/Winged helix DNA-binding domain"/>
    <property type="match status" value="1"/>
</dbReference>
<dbReference type="CDD" id="cd07377">
    <property type="entry name" value="WHTH_GntR"/>
    <property type="match status" value="1"/>
</dbReference>
<dbReference type="Pfam" id="PF07729">
    <property type="entry name" value="FCD"/>
    <property type="match status" value="1"/>
</dbReference>
<sequence length="217" mass="24852">MSLTEKAYRELKRRILENELPPGTQLMEGELAELLAISRTPAREAMTRLEVEGLVEVRARHGMKVKPISVSDMKEIYALLTGLESTAAWQAAKRDHSKKEIESLRDTVKDMERALQTQDLKLWASSDEKFHKVLVSMSGNNRLIELVDRFIDQSHRVRMLTLTLRPLPAQSNEDHAKVVDAIEAKDADTARRIHRIHRENAGKLLVELLEKHHLTQL</sequence>
<evidence type="ECO:0000256" key="1">
    <source>
        <dbReference type="ARBA" id="ARBA00023015"/>
    </source>
</evidence>
<feature type="coiled-coil region" evidence="4">
    <location>
        <begin position="94"/>
        <end position="121"/>
    </location>
</feature>
<dbReference type="Proteomes" id="UP000034491">
    <property type="component" value="Unassembled WGS sequence"/>
</dbReference>
<dbReference type="SMART" id="SM00895">
    <property type="entry name" value="FCD"/>
    <property type="match status" value="1"/>
</dbReference>
<dbReference type="Pfam" id="PF00392">
    <property type="entry name" value="GntR"/>
    <property type="match status" value="1"/>
</dbReference>
<feature type="domain" description="HTH gntR-type" evidence="5">
    <location>
        <begin position="1"/>
        <end position="68"/>
    </location>
</feature>
<evidence type="ECO:0000313" key="7">
    <source>
        <dbReference type="Proteomes" id="UP000034491"/>
    </source>
</evidence>
<keyword evidence="7" id="KW-1185">Reference proteome</keyword>
<dbReference type="SUPFAM" id="SSF46785">
    <property type="entry name" value="Winged helix' DNA-binding domain"/>
    <property type="match status" value="1"/>
</dbReference>
<dbReference type="GO" id="GO:0003677">
    <property type="term" value="F:DNA binding"/>
    <property type="evidence" value="ECO:0007669"/>
    <property type="project" value="UniProtKB-KW"/>
</dbReference>
<evidence type="ECO:0000256" key="2">
    <source>
        <dbReference type="ARBA" id="ARBA00023125"/>
    </source>
</evidence>
<name>A0A0M2R4M8_9PROT</name>
<dbReference type="InterPro" id="IPR036390">
    <property type="entry name" value="WH_DNA-bd_sf"/>
</dbReference>
<evidence type="ECO:0000313" key="6">
    <source>
        <dbReference type="EMBL" id="KKJ76802.1"/>
    </source>
</evidence>
<dbReference type="InterPro" id="IPR000524">
    <property type="entry name" value="Tscrpt_reg_HTH_GntR"/>
</dbReference>
<dbReference type="GO" id="GO:0003700">
    <property type="term" value="F:DNA-binding transcription factor activity"/>
    <property type="evidence" value="ECO:0007669"/>
    <property type="project" value="InterPro"/>
</dbReference>
<evidence type="ECO:0000259" key="5">
    <source>
        <dbReference type="PROSITE" id="PS50949"/>
    </source>
</evidence>
<keyword evidence="1" id="KW-0805">Transcription regulation</keyword>
<gene>
    <name evidence="6" type="ORF">WH95_11305</name>
</gene>
<dbReference type="InterPro" id="IPR008920">
    <property type="entry name" value="TF_FadR/GntR_C"/>
</dbReference>
<protein>
    <submittedName>
        <fullName evidence="6">GntR family transcriptional regulator</fullName>
    </submittedName>
</protein>
<dbReference type="EMBL" id="LANI01000017">
    <property type="protein sequence ID" value="KKJ76802.1"/>
    <property type="molecule type" value="Genomic_DNA"/>
</dbReference>
<dbReference type="PROSITE" id="PS50949">
    <property type="entry name" value="HTH_GNTR"/>
    <property type="match status" value="1"/>
</dbReference>
<dbReference type="Gene3D" id="1.20.120.530">
    <property type="entry name" value="GntR ligand-binding domain-like"/>
    <property type="match status" value="1"/>
</dbReference>
<dbReference type="SMART" id="SM00345">
    <property type="entry name" value="HTH_GNTR"/>
    <property type="match status" value="1"/>
</dbReference>
<dbReference type="PRINTS" id="PR00035">
    <property type="entry name" value="HTHGNTR"/>
</dbReference>
<dbReference type="PANTHER" id="PTHR43537:SF24">
    <property type="entry name" value="GLUCONATE OPERON TRANSCRIPTIONAL REPRESSOR"/>
    <property type="match status" value="1"/>
</dbReference>
<proteinExistence type="predicted"/>
<dbReference type="PANTHER" id="PTHR43537">
    <property type="entry name" value="TRANSCRIPTIONAL REGULATOR, GNTR FAMILY"/>
    <property type="match status" value="1"/>
</dbReference>
<dbReference type="InterPro" id="IPR011711">
    <property type="entry name" value="GntR_C"/>
</dbReference>
<keyword evidence="2" id="KW-0238">DNA-binding</keyword>
<reference evidence="6 7" key="1">
    <citation type="submission" date="2015-03" db="EMBL/GenBank/DDBJ databases">
        <title>Genome sequence of Kiloniella sp. P1-1, isolated from the gut microflora of Pacific white shrimp, Penaeus vannamei.</title>
        <authorList>
            <person name="Shao Z."/>
            <person name="Wang L."/>
            <person name="Li X."/>
        </authorList>
    </citation>
    <scope>NUCLEOTIDE SEQUENCE [LARGE SCALE GENOMIC DNA]</scope>
    <source>
        <strain evidence="6 7">P1-1</strain>
    </source>
</reference>
<dbReference type="SUPFAM" id="SSF48008">
    <property type="entry name" value="GntR ligand-binding domain-like"/>
    <property type="match status" value="1"/>
</dbReference>
<comment type="caution">
    <text evidence="6">The sequence shown here is derived from an EMBL/GenBank/DDBJ whole genome shotgun (WGS) entry which is preliminary data.</text>
</comment>
<dbReference type="AlphaFoldDB" id="A0A0M2R4M8"/>
<evidence type="ECO:0000256" key="4">
    <source>
        <dbReference type="SAM" id="Coils"/>
    </source>
</evidence>